<dbReference type="InterPro" id="IPR052527">
    <property type="entry name" value="Metal_cation-efflux_comp"/>
</dbReference>
<dbReference type="InterPro" id="IPR007318">
    <property type="entry name" value="Phopholipid_MeTrfase"/>
</dbReference>
<evidence type="ECO:0000256" key="2">
    <source>
        <dbReference type="ARBA" id="ARBA00022692"/>
    </source>
</evidence>
<evidence type="ECO:0000256" key="4">
    <source>
        <dbReference type="ARBA" id="ARBA00023136"/>
    </source>
</evidence>
<keyword evidence="3 5" id="KW-1133">Transmembrane helix</keyword>
<feature type="transmembrane region" description="Helical" evidence="5">
    <location>
        <begin position="96"/>
        <end position="114"/>
    </location>
</feature>
<reference evidence="6" key="1">
    <citation type="submission" date="2016-10" db="EMBL/GenBank/DDBJ databases">
        <authorList>
            <person name="de Groot N.N."/>
        </authorList>
    </citation>
    <scope>NUCLEOTIDE SEQUENCE</scope>
</reference>
<name>A0A1W1CUD8_9ZZZZ</name>
<dbReference type="GO" id="GO:0012505">
    <property type="term" value="C:endomembrane system"/>
    <property type="evidence" value="ECO:0007669"/>
    <property type="project" value="UniProtKB-SubCell"/>
</dbReference>
<gene>
    <name evidence="6" type="ORF">MNB_SV-10-149</name>
</gene>
<keyword evidence="4 5" id="KW-0472">Membrane</keyword>
<accession>A0A1W1CUD8</accession>
<organism evidence="6">
    <name type="scientific">hydrothermal vent metagenome</name>
    <dbReference type="NCBI Taxonomy" id="652676"/>
    <lineage>
        <taxon>unclassified sequences</taxon>
        <taxon>metagenomes</taxon>
        <taxon>ecological metagenomes</taxon>
    </lineage>
</organism>
<evidence type="ECO:0000256" key="5">
    <source>
        <dbReference type="SAM" id="Phobius"/>
    </source>
</evidence>
<evidence type="ECO:0000256" key="3">
    <source>
        <dbReference type="ARBA" id="ARBA00022989"/>
    </source>
</evidence>
<dbReference type="PANTHER" id="PTHR43847:SF1">
    <property type="entry name" value="BLL3993 PROTEIN"/>
    <property type="match status" value="1"/>
</dbReference>
<evidence type="ECO:0000313" key="6">
    <source>
        <dbReference type="EMBL" id="SFV69292.1"/>
    </source>
</evidence>
<dbReference type="Pfam" id="PF04191">
    <property type="entry name" value="PEMT"/>
    <property type="match status" value="1"/>
</dbReference>
<sequence>MKNYYSKFLVALQFGTIGTMLLLADYRFTFTAATVFFAGVITGIWALTHNKLGNFNIEPELKENCRLVTTGIYRWIRHPMYASVTLMMLGTVLMDPGALILWYLWFFLIVVLLLKAKREESLWLSHDPCYLDYRRNTKYFIPYIL</sequence>
<dbReference type="EMBL" id="FPHL01000058">
    <property type="protein sequence ID" value="SFV69292.1"/>
    <property type="molecule type" value="Genomic_DNA"/>
</dbReference>
<protein>
    <submittedName>
        <fullName evidence="6">Uncharacterized protein</fullName>
    </submittedName>
</protein>
<comment type="subcellular location">
    <subcellularLocation>
        <location evidence="1">Endomembrane system</location>
        <topology evidence="1">Multi-pass membrane protein</topology>
    </subcellularLocation>
</comment>
<feature type="transmembrane region" description="Helical" evidence="5">
    <location>
        <begin position="30"/>
        <end position="48"/>
    </location>
</feature>
<keyword evidence="2 5" id="KW-0812">Transmembrane</keyword>
<dbReference type="AlphaFoldDB" id="A0A1W1CUD8"/>
<evidence type="ECO:0000256" key="1">
    <source>
        <dbReference type="ARBA" id="ARBA00004127"/>
    </source>
</evidence>
<dbReference type="PANTHER" id="PTHR43847">
    <property type="entry name" value="BLL3993 PROTEIN"/>
    <property type="match status" value="1"/>
</dbReference>
<proteinExistence type="predicted"/>
<dbReference type="Gene3D" id="1.20.120.1630">
    <property type="match status" value="1"/>
</dbReference>